<evidence type="ECO:0000313" key="1">
    <source>
        <dbReference type="EMBL" id="KAE9601741.1"/>
    </source>
</evidence>
<evidence type="ECO:0000313" key="2">
    <source>
        <dbReference type="Proteomes" id="UP000447434"/>
    </source>
</evidence>
<sequence>MALAPNNCHLIRMCDTTCSVFMYQVNHISLNNVKILFYDFYNFLFKYIAHCNWIET</sequence>
<name>A0A6A4PJL0_LUPAL</name>
<dbReference type="AlphaFoldDB" id="A0A6A4PJL0"/>
<reference evidence="2" key="1">
    <citation type="journal article" date="2020" name="Nat. Commun.">
        <title>Genome sequence of the cluster root forming white lupin.</title>
        <authorList>
            <person name="Hufnagel B."/>
            <person name="Marques A."/>
            <person name="Soriano A."/>
            <person name="Marques L."/>
            <person name="Divol F."/>
            <person name="Doumas P."/>
            <person name="Sallet E."/>
            <person name="Mancinotti D."/>
            <person name="Carrere S."/>
            <person name="Marande W."/>
            <person name="Arribat S."/>
            <person name="Keller J."/>
            <person name="Huneau C."/>
            <person name="Blein T."/>
            <person name="Aime D."/>
            <person name="Laguerre M."/>
            <person name="Taylor J."/>
            <person name="Schubert V."/>
            <person name="Nelson M."/>
            <person name="Geu-Flores F."/>
            <person name="Crespi M."/>
            <person name="Gallardo-Guerrero K."/>
            <person name="Delaux P.-M."/>
            <person name="Salse J."/>
            <person name="Berges H."/>
            <person name="Guyot R."/>
            <person name="Gouzy J."/>
            <person name="Peret B."/>
        </authorList>
    </citation>
    <scope>NUCLEOTIDE SEQUENCE [LARGE SCALE GENOMIC DNA]</scope>
    <source>
        <strain evidence="2">cv. Amiga</strain>
    </source>
</reference>
<protein>
    <submittedName>
        <fullName evidence="1">Uncharacterized protein</fullName>
    </submittedName>
</protein>
<dbReference type="EMBL" id="WOCE01000013">
    <property type="protein sequence ID" value="KAE9601741.1"/>
    <property type="molecule type" value="Genomic_DNA"/>
</dbReference>
<dbReference type="Proteomes" id="UP000447434">
    <property type="component" value="Chromosome 13"/>
</dbReference>
<accession>A0A6A4PJL0</accession>
<gene>
    <name evidence="1" type="ORF">Lalb_Chr13g0301001</name>
</gene>
<comment type="caution">
    <text evidence="1">The sequence shown here is derived from an EMBL/GenBank/DDBJ whole genome shotgun (WGS) entry which is preliminary data.</text>
</comment>
<keyword evidence="2" id="KW-1185">Reference proteome</keyword>
<proteinExistence type="predicted"/>
<organism evidence="1 2">
    <name type="scientific">Lupinus albus</name>
    <name type="common">White lupine</name>
    <name type="synonym">Lupinus termis</name>
    <dbReference type="NCBI Taxonomy" id="3870"/>
    <lineage>
        <taxon>Eukaryota</taxon>
        <taxon>Viridiplantae</taxon>
        <taxon>Streptophyta</taxon>
        <taxon>Embryophyta</taxon>
        <taxon>Tracheophyta</taxon>
        <taxon>Spermatophyta</taxon>
        <taxon>Magnoliopsida</taxon>
        <taxon>eudicotyledons</taxon>
        <taxon>Gunneridae</taxon>
        <taxon>Pentapetalae</taxon>
        <taxon>rosids</taxon>
        <taxon>fabids</taxon>
        <taxon>Fabales</taxon>
        <taxon>Fabaceae</taxon>
        <taxon>Papilionoideae</taxon>
        <taxon>50 kb inversion clade</taxon>
        <taxon>genistoids sensu lato</taxon>
        <taxon>core genistoids</taxon>
        <taxon>Genisteae</taxon>
        <taxon>Lupinus</taxon>
    </lineage>
</organism>